<dbReference type="InterPro" id="IPR036291">
    <property type="entry name" value="NAD(P)-bd_dom_sf"/>
</dbReference>
<dbReference type="SUPFAM" id="SSF51735">
    <property type="entry name" value="NAD(P)-binding Rossmann-fold domains"/>
    <property type="match status" value="1"/>
</dbReference>
<dbReference type="GO" id="GO:0016651">
    <property type="term" value="F:oxidoreductase activity, acting on NAD(P)H"/>
    <property type="evidence" value="ECO:0007669"/>
    <property type="project" value="TreeGrafter"/>
</dbReference>
<dbReference type="EMBL" id="LNCU01000042">
    <property type="protein sequence ID" value="KWV57359.1"/>
    <property type="molecule type" value="Genomic_DNA"/>
</dbReference>
<keyword evidence="2" id="KW-0560">Oxidoreductase</keyword>
<dbReference type="InterPro" id="IPR011032">
    <property type="entry name" value="GroES-like_sf"/>
</dbReference>
<dbReference type="OrthoDB" id="8629910at2"/>
<evidence type="ECO:0000256" key="2">
    <source>
        <dbReference type="ARBA" id="ARBA00023002"/>
    </source>
</evidence>
<accession>A0A109JYS5</accession>
<keyword evidence="5" id="KW-1185">Reference proteome</keyword>
<dbReference type="Proteomes" id="UP000057737">
    <property type="component" value="Unassembled WGS sequence"/>
</dbReference>
<keyword evidence="1" id="KW-0521">NADP</keyword>
<evidence type="ECO:0000256" key="1">
    <source>
        <dbReference type="ARBA" id="ARBA00022857"/>
    </source>
</evidence>
<dbReference type="CDD" id="cd08291">
    <property type="entry name" value="ETR_like_1"/>
    <property type="match status" value="1"/>
</dbReference>
<dbReference type="AlphaFoldDB" id="A0A109JYS5"/>
<dbReference type="Gene3D" id="3.40.50.720">
    <property type="entry name" value="NAD(P)-binding Rossmann-like Domain"/>
    <property type="match status" value="1"/>
</dbReference>
<dbReference type="PANTHER" id="PTHR48106">
    <property type="entry name" value="QUINONE OXIDOREDUCTASE PIG3-RELATED"/>
    <property type="match status" value="1"/>
</dbReference>
<feature type="domain" description="Enoyl reductase (ER)" evidence="3">
    <location>
        <begin position="18"/>
        <end position="286"/>
    </location>
</feature>
<dbReference type="SMART" id="SM00829">
    <property type="entry name" value="PKS_ER"/>
    <property type="match status" value="1"/>
</dbReference>
<dbReference type="InterPro" id="IPR020843">
    <property type="entry name" value="ER"/>
</dbReference>
<evidence type="ECO:0000313" key="4">
    <source>
        <dbReference type="EMBL" id="KWV57359.1"/>
    </source>
</evidence>
<reference evidence="4 5" key="1">
    <citation type="submission" date="2015-11" db="EMBL/GenBank/DDBJ databases">
        <title>Draft Genome Sequence of the Strain BR 10303 (Bradyrhizobium sp.) isolated from nodules of Centrolobium paraense.</title>
        <authorList>
            <person name="Zelli J.E."/>
            <person name="Simoes-Araujo J.L."/>
            <person name="Barauna A.C."/>
            <person name="Silva K."/>
        </authorList>
    </citation>
    <scope>NUCLEOTIDE SEQUENCE [LARGE SCALE GENOMIC DNA]</scope>
    <source>
        <strain evidence="4 5">BR 10303</strain>
    </source>
</reference>
<name>A0A109JYS5_9BRAD</name>
<evidence type="ECO:0000259" key="3">
    <source>
        <dbReference type="SMART" id="SM00829"/>
    </source>
</evidence>
<gene>
    <name evidence="4" type="ORF">AS156_39275</name>
</gene>
<comment type="caution">
    <text evidence="4">The sequence shown here is derived from an EMBL/GenBank/DDBJ whole genome shotgun (WGS) entry which is preliminary data.</text>
</comment>
<dbReference type="Gene3D" id="3.90.180.10">
    <property type="entry name" value="Medium-chain alcohol dehydrogenases, catalytic domain"/>
    <property type="match status" value="1"/>
</dbReference>
<dbReference type="InterPro" id="IPR013154">
    <property type="entry name" value="ADH-like_N"/>
</dbReference>
<protein>
    <submittedName>
        <fullName evidence="4">NADH oxidase</fullName>
    </submittedName>
</protein>
<dbReference type="RefSeq" id="WP_066505535.1">
    <property type="nucleotide sequence ID" value="NZ_LNCU01000042.1"/>
</dbReference>
<proteinExistence type="predicted"/>
<organism evidence="4 5">
    <name type="scientific">Bradyrhizobium macuxiense</name>
    <dbReference type="NCBI Taxonomy" id="1755647"/>
    <lineage>
        <taxon>Bacteria</taxon>
        <taxon>Pseudomonadati</taxon>
        <taxon>Pseudomonadota</taxon>
        <taxon>Alphaproteobacteria</taxon>
        <taxon>Hyphomicrobiales</taxon>
        <taxon>Nitrobacteraceae</taxon>
        <taxon>Bradyrhizobium</taxon>
    </lineage>
</organism>
<evidence type="ECO:0000313" key="5">
    <source>
        <dbReference type="Proteomes" id="UP000057737"/>
    </source>
</evidence>
<dbReference type="GO" id="GO:0070402">
    <property type="term" value="F:NADPH binding"/>
    <property type="evidence" value="ECO:0007669"/>
    <property type="project" value="TreeGrafter"/>
</dbReference>
<sequence length="379" mass="40127">MSDGKSGLQLRSLLKRNGELELSLVNVPTPEPGPDEVVVRVEATPINPSDLGLLIGPADMSTAKVSGTRELPVVTARVPEAAMAGMAARLDDSMPVGNEGAGVVIRTGSSDAAKALMGRTVAMIGGAMYAQYRTLRVNECLPLPDGATPADGASCFVNPLTSLGMTETMRREGHKALVHTAAASNLGQMLNKICLKDGIGLVNIVRNKEQADILHKIGAKHVVDSSAPSFTDDLTNALVETGATIAFDAIGGGKLAGQILLAMEAAINKSAKAYSRYGSNVHKQVYVYGSLDTRSIELPRGFGMAWGVGGWLLFPFLMKIGPEAGNKLRQRVLAELKTTFASHYTKVVSLQETLQLDNIAVYGKRATGEKFLINPNKAM</sequence>
<dbReference type="PANTHER" id="PTHR48106:SF18">
    <property type="entry name" value="QUINONE OXIDOREDUCTASE PIG3"/>
    <property type="match status" value="1"/>
</dbReference>
<dbReference type="Pfam" id="PF08240">
    <property type="entry name" value="ADH_N"/>
    <property type="match status" value="1"/>
</dbReference>
<dbReference type="SUPFAM" id="SSF50129">
    <property type="entry name" value="GroES-like"/>
    <property type="match status" value="1"/>
</dbReference>